<proteinExistence type="predicted"/>
<organism evidence="2 3">
    <name type="scientific">Thermogemmatispora aurantia</name>
    <dbReference type="NCBI Taxonomy" id="2045279"/>
    <lineage>
        <taxon>Bacteria</taxon>
        <taxon>Bacillati</taxon>
        <taxon>Chloroflexota</taxon>
        <taxon>Ktedonobacteria</taxon>
        <taxon>Thermogemmatisporales</taxon>
        <taxon>Thermogemmatisporaceae</taxon>
        <taxon>Thermogemmatispora</taxon>
    </lineage>
</organism>
<reference evidence="2 3" key="1">
    <citation type="journal article" date="2019" name="Int. J. Syst. Evol. Microbiol.">
        <title>Thermogemmatispora aurantia sp. nov. and Thermogemmatispora argillosa sp. nov., within the class Ktedonobacteria, and emended description of the genus Thermogemmatispora.</title>
        <authorList>
            <person name="Zheng Y."/>
            <person name="Wang C.M."/>
            <person name="Sakai Y."/>
            <person name="Abe K."/>
            <person name="Yokota A."/>
            <person name="Yabe S."/>
        </authorList>
    </citation>
    <scope>NUCLEOTIDE SEQUENCE [LARGE SCALE GENOMIC DNA]</scope>
    <source>
        <strain evidence="2 3">A1-2</strain>
    </source>
</reference>
<gene>
    <name evidence="2" type="ORF">KTAU_19370</name>
</gene>
<evidence type="ECO:0000313" key="2">
    <source>
        <dbReference type="EMBL" id="GER83300.1"/>
    </source>
</evidence>
<comment type="caution">
    <text evidence="2">The sequence shown here is derived from an EMBL/GenBank/DDBJ whole genome shotgun (WGS) entry which is preliminary data.</text>
</comment>
<evidence type="ECO:0000256" key="1">
    <source>
        <dbReference type="SAM" id="Phobius"/>
    </source>
</evidence>
<name>A0A5J4K9D7_9CHLR</name>
<dbReference type="Proteomes" id="UP000334820">
    <property type="component" value="Unassembled WGS sequence"/>
</dbReference>
<evidence type="ECO:0000313" key="3">
    <source>
        <dbReference type="Proteomes" id="UP000334820"/>
    </source>
</evidence>
<protein>
    <recommendedName>
        <fullName evidence="4">PsbP C-terminal domain-containing protein</fullName>
    </recommendedName>
</protein>
<keyword evidence="1" id="KW-0812">Transmembrane</keyword>
<feature type="transmembrane region" description="Helical" evidence="1">
    <location>
        <begin position="43"/>
        <end position="61"/>
    </location>
</feature>
<dbReference type="AlphaFoldDB" id="A0A5J4K9D7"/>
<keyword evidence="1" id="KW-1133">Transmembrane helix</keyword>
<keyword evidence="1" id="KW-0472">Membrane</keyword>
<dbReference type="EMBL" id="BKZV01000002">
    <property type="protein sequence ID" value="GER83300.1"/>
    <property type="molecule type" value="Genomic_DNA"/>
</dbReference>
<sequence>MQRFGALKTQRSGDDFYEEWGCAMSRFACAACQRRLIRDHASAMPLSLLILLVTLAMMGVACGGGSNNSEAATPGAGARANASPTAGLITVPGGVQLRLYRGDGFSIGYLPDWQVSPAGSSVEFSHEADSATLSVQVVPNPNAATSPEETVSVSLDTFEKSGLYKNFKRVSLAPTVTVGGQIWQQQGATGDVQILGQQVRMEIVLLATNHPAHSAQTRLYSIYIVVPEVRYQQLSRSAFVPMLQSFRFLS</sequence>
<evidence type="ECO:0008006" key="4">
    <source>
        <dbReference type="Google" id="ProtNLM"/>
    </source>
</evidence>
<accession>A0A5J4K9D7</accession>
<keyword evidence="3" id="KW-1185">Reference proteome</keyword>